<organism evidence="2 3">
    <name type="scientific">Aspergillus oryzae</name>
    <name type="common">Yellow koji mold</name>
    <dbReference type="NCBI Taxonomy" id="5062"/>
    <lineage>
        <taxon>Eukaryota</taxon>
        <taxon>Fungi</taxon>
        <taxon>Dikarya</taxon>
        <taxon>Ascomycota</taxon>
        <taxon>Pezizomycotina</taxon>
        <taxon>Eurotiomycetes</taxon>
        <taxon>Eurotiomycetidae</taxon>
        <taxon>Eurotiales</taxon>
        <taxon>Aspergillaceae</taxon>
        <taxon>Aspergillus</taxon>
        <taxon>Aspergillus subgen. Circumdati</taxon>
    </lineage>
</organism>
<protein>
    <recommendedName>
        <fullName evidence="4">FAD dependent oxidoreductase</fullName>
    </recommendedName>
</protein>
<comment type="caution">
    <text evidence="2">The sequence shown here is derived from an EMBL/GenBank/DDBJ whole genome shotgun (WGS) entry which is preliminary data.</text>
</comment>
<feature type="chain" id="PRO_5012413588" description="FAD dependent oxidoreductase" evidence="1">
    <location>
        <begin position="23"/>
        <end position="211"/>
    </location>
</feature>
<accession>A0A1S9DE56</accession>
<gene>
    <name evidence="2" type="ORF">OAory_01093570</name>
</gene>
<evidence type="ECO:0008006" key="4">
    <source>
        <dbReference type="Google" id="ProtNLM"/>
    </source>
</evidence>
<dbReference type="EMBL" id="MKZY01000007">
    <property type="protein sequence ID" value="OOO07154.1"/>
    <property type="molecule type" value="Genomic_DNA"/>
</dbReference>
<feature type="signal peptide" evidence="1">
    <location>
        <begin position="1"/>
        <end position="22"/>
    </location>
</feature>
<evidence type="ECO:0000256" key="1">
    <source>
        <dbReference type="SAM" id="SignalP"/>
    </source>
</evidence>
<evidence type="ECO:0000313" key="2">
    <source>
        <dbReference type="EMBL" id="OOO07154.1"/>
    </source>
</evidence>
<proteinExistence type="predicted"/>
<dbReference type="Proteomes" id="UP000190312">
    <property type="component" value="Unassembled WGS sequence"/>
</dbReference>
<dbReference type="VEuPathDB" id="FungiDB:AO090701001275"/>
<dbReference type="OrthoDB" id="4475878at2759"/>
<evidence type="ECO:0000313" key="3">
    <source>
        <dbReference type="Proteomes" id="UP000190312"/>
    </source>
</evidence>
<dbReference type="AlphaFoldDB" id="A0A1S9DE56"/>
<keyword evidence="1" id="KW-0732">Signal</keyword>
<name>A0A1S9DE56_ASPOZ</name>
<reference evidence="2 3" key="1">
    <citation type="submission" date="2016-10" db="EMBL/GenBank/DDBJ databases">
        <title>Genome sequencing of Aspergillus oryzae BCC7051.</title>
        <authorList>
            <person name="Thammarongtham C."/>
            <person name="Vorapreeda T."/>
            <person name="Nookaew I."/>
            <person name="Srisuk T."/>
            <person name="Land M."/>
            <person name="Jeennor S."/>
            <person name="Laoteng K."/>
        </authorList>
    </citation>
    <scope>NUCLEOTIDE SEQUENCE [LARGE SCALE GENOMIC DNA]</scope>
    <source>
        <strain evidence="2 3">BCC7051</strain>
    </source>
</reference>
<sequence length="211" mass="22954">MFNLGTAIVTALSLLMAGVANGAPAEAASMADINPVTLYQDMEYNGNSQELREAGVCYPFPENTPWFHNISSMNIRPGYICDAYMGFACNQMLKAGMQGEHRNLENENPGYFNLVAMMPAVSTELLDVAIVSAGWIGLKAARTYLDLEPNTNLAVFDGRTVLGVSGIEFGYLHYPGTPMSSDGMPNSHLVTGEMVQKYLEQFAIENDLGIH</sequence>